<proteinExistence type="predicted"/>
<dbReference type="Gene3D" id="2.70.98.10">
    <property type="match status" value="1"/>
</dbReference>
<name>A0A229NWU5_9BACL</name>
<reference evidence="1 2" key="1">
    <citation type="submission" date="2017-07" db="EMBL/GenBank/DDBJ databases">
        <title>Paenibacillus herberti R33 genome sequencing and assembly.</title>
        <authorList>
            <person name="Su W."/>
        </authorList>
    </citation>
    <scope>NUCLEOTIDE SEQUENCE [LARGE SCALE GENOMIC DNA]</scope>
    <source>
        <strain evidence="1 2">R33</strain>
    </source>
</reference>
<evidence type="ECO:0000313" key="1">
    <source>
        <dbReference type="EMBL" id="OXM14089.1"/>
    </source>
</evidence>
<dbReference type="GO" id="GO:0005975">
    <property type="term" value="P:carbohydrate metabolic process"/>
    <property type="evidence" value="ECO:0007669"/>
    <property type="project" value="InterPro"/>
</dbReference>
<dbReference type="OrthoDB" id="9795355at2"/>
<comment type="caution">
    <text evidence="1">The sequence shown here is derived from an EMBL/GenBank/DDBJ whole genome shotgun (WGS) entry which is preliminary data.</text>
</comment>
<dbReference type="SUPFAM" id="SSF74650">
    <property type="entry name" value="Galactose mutarotase-like"/>
    <property type="match status" value="1"/>
</dbReference>
<dbReference type="InterPro" id="IPR014718">
    <property type="entry name" value="GH-type_carb-bd"/>
</dbReference>
<dbReference type="AlphaFoldDB" id="A0A229NWU5"/>
<dbReference type="Proteomes" id="UP000215145">
    <property type="component" value="Unassembled WGS sequence"/>
</dbReference>
<keyword evidence="2" id="KW-1185">Reference proteome</keyword>
<protein>
    <submittedName>
        <fullName evidence="1">Aldose epimerase</fullName>
    </submittedName>
</protein>
<dbReference type="InterPro" id="IPR008183">
    <property type="entry name" value="Aldose_1/G6P_1-epimerase"/>
</dbReference>
<gene>
    <name evidence="1" type="ORF">CGZ75_13965</name>
</gene>
<dbReference type="GO" id="GO:0016853">
    <property type="term" value="F:isomerase activity"/>
    <property type="evidence" value="ECO:0007669"/>
    <property type="project" value="InterPro"/>
</dbReference>
<accession>A0A229NWU5</accession>
<dbReference type="PANTHER" id="PTHR11122:SF13">
    <property type="entry name" value="GLUCOSE-6-PHOSPHATE 1-EPIMERASE"/>
    <property type="match status" value="1"/>
</dbReference>
<dbReference type="GO" id="GO:0030246">
    <property type="term" value="F:carbohydrate binding"/>
    <property type="evidence" value="ECO:0007669"/>
    <property type="project" value="InterPro"/>
</dbReference>
<sequence length="295" mass="33398">MSSQYQAKVFKETYGMVELVEASTRSSVLLCPERGGIALQCRLNGYELFYLDESTFLDPTANIRGGNPVLFPISGPVENGEYEWEGGRYRMSQHGVARTEAWEIVDTAEKDSASVTLRLRSNERTLKAFPFQFELLFTYTLKDGQLTIDQEYRNLADREMPMYPGFHPYFATSHKNIAYGTDASRMLDYNDHAEKPFEGSIDLDSMKESAALLNARKPEISFPLDSGITVTLAYSEAFKYIVLWSVEGKPFLCVEPWMALGGELNRREELVIVPAGEMVPAQLSIRASHERRVQD</sequence>
<organism evidence="1 2">
    <name type="scientific">Paenibacillus herberti</name>
    <dbReference type="NCBI Taxonomy" id="1619309"/>
    <lineage>
        <taxon>Bacteria</taxon>
        <taxon>Bacillati</taxon>
        <taxon>Bacillota</taxon>
        <taxon>Bacilli</taxon>
        <taxon>Bacillales</taxon>
        <taxon>Paenibacillaceae</taxon>
        <taxon>Paenibacillus</taxon>
    </lineage>
</organism>
<dbReference type="EMBL" id="NMUQ01000002">
    <property type="protein sequence ID" value="OXM14089.1"/>
    <property type="molecule type" value="Genomic_DNA"/>
</dbReference>
<dbReference type="PANTHER" id="PTHR11122">
    <property type="entry name" value="APOSPORY-ASSOCIATED PROTEIN C-RELATED"/>
    <property type="match status" value="1"/>
</dbReference>
<evidence type="ECO:0000313" key="2">
    <source>
        <dbReference type="Proteomes" id="UP000215145"/>
    </source>
</evidence>
<dbReference type="Pfam" id="PF01263">
    <property type="entry name" value="Aldose_epim"/>
    <property type="match status" value="1"/>
</dbReference>
<dbReference type="InterPro" id="IPR011013">
    <property type="entry name" value="Gal_mutarotase_sf_dom"/>
</dbReference>
<dbReference type="RefSeq" id="WP_089524912.1">
    <property type="nucleotide sequence ID" value="NZ_NMUQ01000002.1"/>
</dbReference>